<dbReference type="EMBL" id="CP032568">
    <property type="protein sequence ID" value="AYF78317.1"/>
    <property type="molecule type" value="Genomic_DNA"/>
</dbReference>
<dbReference type="OrthoDB" id="4523920at2"/>
<evidence type="ECO:0000313" key="2">
    <source>
        <dbReference type="Proteomes" id="UP000267164"/>
    </source>
</evidence>
<sequence length="183" mass="20070">MGALLADATAAFWSAHGEGPTWREAADLPGVKAWWHDLTGMKFLNRAACGVLMRRARSAGWVAFAEAGPPRSLCPGRQFYLRRFGTQISQAERHEIGMRVAAFVGTYCDEHGHSPDWAHIAAAATDTAGIVLFANADDAAEQFRWLQARGWLTQDSDGGVVPGFRAVDEARRRAEFGGDQQRR</sequence>
<gene>
    <name evidence="1" type="ORF">D7D52_35865</name>
</gene>
<proteinExistence type="predicted"/>
<protein>
    <submittedName>
        <fullName evidence="1">Uncharacterized protein</fullName>
    </submittedName>
</protein>
<name>A0A386ZL27_9NOCA</name>
<dbReference type="KEGG" id="nyu:D7D52_35865"/>
<reference evidence="1 2" key="1">
    <citation type="submission" date="2018-09" db="EMBL/GenBank/DDBJ databases">
        <title>Nocardia yunnanensis sp. nov., an actinomycete isolated from a soil sample.</title>
        <authorList>
            <person name="Zhang J."/>
        </authorList>
    </citation>
    <scope>NUCLEOTIDE SEQUENCE [LARGE SCALE GENOMIC DNA]</scope>
    <source>
        <strain evidence="1 2">CFHS0054</strain>
    </source>
</reference>
<organism evidence="1 2">
    <name type="scientific">Nocardia yunnanensis</name>
    <dbReference type="NCBI Taxonomy" id="2382165"/>
    <lineage>
        <taxon>Bacteria</taxon>
        <taxon>Bacillati</taxon>
        <taxon>Actinomycetota</taxon>
        <taxon>Actinomycetes</taxon>
        <taxon>Mycobacteriales</taxon>
        <taxon>Nocardiaceae</taxon>
        <taxon>Nocardia</taxon>
    </lineage>
</organism>
<dbReference type="AlphaFoldDB" id="A0A386ZL27"/>
<keyword evidence="2" id="KW-1185">Reference proteome</keyword>
<dbReference type="Proteomes" id="UP000267164">
    <property type="component" value="Chromosome"/>
</dbReference>
<evidence type="ECO:0000313" key="1">
    <source>
        <dbReference type="EMBL" id="AYF78317.1"/>
    </source>
</evidence>
<accession>A0A386ZL27</accession>